<dbReference type="InterPro" id="IPR042099">
    <property type="entry name" value="ANL_N_sf"/>
</dbReference>
<feature type="domain" description="AMP-binding enzyme C-terminal" evidence="4">
    <location>
        <begin position="501"/>
        <end position="579"/>
    </location>
</feature>
<feature type="domain" description="AMP-dependent synthetase/ligase" evidence="3">
    <location>
        <begin position="99"/>
        <end position="453"/>
    </location>
</feature>
<sequence length="588" mass="63876">MEYQRRCRLLSGRERRPDGLAADLYSLRTTLVTLRGEGVEVATVLLDVAKSVTSKAATTVRSLWVMKRAGLVGRPDEGIRSLLTMHKYGPFAGVLAVGARKNPHAVALVDEAGPLTYTELDRRSNALARAWAERGVGPGTVIGALCRDHRGLVTVMAASGKAGAKLLLLNTGFGKQQLADVMRREGAVKLVYDQEFTRLLEAVDGDVERYLAWADDPAAVPDGVLDMEQLIAETSADPMPTPPRPGSFILLTSGTTGTPKGAPREKTSPIASAQFLDRIPLRPQQSMFMAAPAFHGTGLAQLLLALALGNKVVMRRRFDAEATLRAVAEHRCHVLVVVPTMLQRILDLPADVRRRYDTSSLEIIFSAGSAIPVDVVERTFDTFGDVLYNLYGSTEVAVATVATPDELRRDPRTAGRPPVGCSVRIYDHHGKPITEPGKVGRIFVGSILSFKGYTGGANKEVVDGLLATGDMGYFDESGQLFVVGRDDDMIVSGGENVYPLEVENLLSSRPDVLEAAVVGVDDEEFGQRLRAYVVLADGHPGDEAKADELRRYVKDNLARYKVPRDVIFLDELPRNATGKLLRKQLAAR</sequence>
<dbReference type="EMBL" id="QGUI01000001">
    <property type="protein sequence ID" value="PZN01631.1"/>
    <property type="molecule type" value="Genomic_DNA"/>
</dbReference>
<dbReference type="GO" id="GO:0006631">
    <property type="term" value="P:fatty acid metabolic process"/>
    <property type="evidence" value="ECO:0007669"/>
    <property type="project" value="TreeGrafter"/>
</dbReference>
<dbReference type="Pfam" id="PF00501">
    <property type="entry name" value="AMP-binding"/>
    <property type="match status" value="1"/>
</dbReference>
<evidence type="ECO:0000259" key="3">
    <source>
        <dbReference type="Pfam" id="PF00501"/>
    </source>
</evidence>
<reference evidence="5" key="1">
    <citation type="submission" date="2018-05" db="EMBL/GenBank/DDBJ databases">
        <authorList>
            <person name="Lanie J.A."/>
            <person name="Ng W.-L."/>
            <person name="Kazmierczak K.M."/>
            <person name="Andrzejewski T.M."/>
            <person name="Davidsen T.M."/>
            <person name="Wayne K.J."/>
            <person name="Tettelin H."/>
            <person name="Glass J.I."/>
            <person name="Rusch D."/>
            <person name="Podicherti R."/>
            <person name="Tsui H.-C.T."/>
            <person name="Winkler M.E."/>
        </authorList>
    </citation>
    <scope>NUCLEOTIDE SEQUENCE</scope>
    <source>
        <strain evidence="5">ZC4RG45</strain>
    </source>
</reference>
<evidence type="ECO:0000256" key="1">
    <source>
        <dbReference type="ARBA" id="ARBA00006432"/>
    </source>
</evidence>
<gene>
    <name evidence="5" type="ORF">DIU77_00025</name>
</gene>
<dbReference type="InterPro" id="IPR000873">
    <property type="entry name" value="AMP-dep_synth/lig_dom"/>
</dbReference>
<dbReference type="Gene3D" id="3.30.300.30">
    <property type="match status" value="1"/>
</dbReference>
<evidence type="ECO:0000259" key="4">
    <source>
        <dbReference type="Pfam" id="PF13193"/>
    </source>
</evidence>
<proteinExistence type="inferred from homology"/>
<name>A0A2W4JRM4_9PSEU</name>
<dbReference type="PANTHER" id="PTHR43201">
    <property type="entry name" value="ACYL-COA SYNTHETASE"/>
    <property type="match status" value="1"/>
</dbReference>
<dbReference type="PROSITE" id="PS00455">
    <property type="entry name" value="AMP_BINDING"/>
    <property type="match status" value="1"/>
</dbReference>
<evidence type="ECO:0000313" key="5">
    <source>
        <dbReference type="EMBL" id="PZN01631.1"/>
    </source>
</evidence>
<keyword evidence="2" id="KW-0436">Ligase</keyword>
<dbReference type="GO" id="GO:0031956">
    <property type="term" value="F:medium-chain fatty acid-CoA ligase activity"/>
    <property type="evidence" value="ECO:0007669"/>
    <property type="project" value="TreeGrafter"/>
</dbReference>
<dbReference type="InterPro" id="IPR045851">
    <property type="entry name" value="AMP-bd_C_sf"/>
</dbReference>
<dbReference type="InterPro" id="IPR025110">
    <property type="entry name" value="AMP-bd_C"/>
</dbReference>
<comment type="similarity">
    <text evidence="1">Belongs to the ATP-dependent AMP-binding enzyme family.</text>
</comment>
<evidence type="ECO:0000256" key="2">
    <source>
        <dbReference type="ARBA" id="ARBA00022598"/>
    </source>
</evidence>
<accession>A0A2W4JRM4</accession>
<dbReference type="AlphaFoldDB" id="A0A2W4JRM4"/>
<dbReference type="Gene3D" id="3.40.50.12780">
    <property type="entry name" value="N-terminal domain of ligase-like"/>
    <property type="match status" value="1"/>
</dbReference>
<dbReference type="STRING" id="1111738.GCA_000427905_02724"/>
<dbReference type="Pfam" id="PF13193">
    <property type="entry name" value="AMP-binding_C"/>
    <property type="match status" value="1"/>
</dbReference>
<dbReference type="PANTHER" id="PTHR43201:SF5">
    <property type="entry name" value="MEDIUM-CHAIN ACYL-COA LIGASE ACSF2, MITOCHONDRIAL"/>
    <property type="match status" value="1"/>
</dbReference>
<dbReference type="CDD" id="cd04433">
    <property type="entry name" value="AFD_class_I"/>
    <property type="match status" value="1"/>
</dbReference>
<organism evidence="5">
    <name type="scientific">Thermocrispum agreste</name>
    <dbReference type="NCBI Taxonomy" id="37925"/>
    <lineage>
        <taxon>Bacteria</taxon>
        <taxon>Bacillati</taxon>
        <taxon>Actinomycetota</taxon>
        <taxon>Actinomycetes</taxon>
        <taxon>Pseudonocardiales</taxon>
        <taxon>Pseudonocardiaceae</taxon>
        <taxon>Thermocrispum</taxon>
    </lineage>
</organism>
<protein>
    <submittedName>
        <fullName evidence="5">Acyl-CoA synthetase</fullName>
    </submittedName>
</protein>
<dbReference type="FunFam" id="3.30.300.30:FF:000008">
    <property type="entry name" value="2,3-dihydroxybenzoate-AMP ligase"/>
    <property type="match status" value="1"/>
</dbReference>
<comment type="caution">
    <text evidence="5">The sequence shown here is derived from an EMBL/GenBank/DDBJ whole genome shotgun (WGS) entry which is preliminary data.</text>
</comment>
<dbReference type="SUPFAM" id="SSF56801">
    <property type="entry name" value="Acetyl-CoA synthetase-like"/>
    <property type="match status" value="1"/>
</dbReference>
<dbReference type="InterPro" id="IPR020845">
    <property type="entry name" value="AMP-binding_CS"/>
</dbReference>